<keyword evidence="3" id="KW-0328">Glycosyltransferase</keyword>
<comment type="subcellular location">
    <subcellularLocation>
        <location evidence="1">Golgi apparatus membrane</location>
        <topology evidence="1">Single-pass type II membrane protein</topology>
    </subcellularLocation>
</comment>
<dbReference type="AlphaFoldDB" id="A0A7S4T8L7"/>
<accession>A0A7S4T8L7</accession>
<dbReference type="GO" id="GO:0097503">
    <property type="term" value="P:sialylation"/>
    <property type="evidence" value="ECO:0007669"/>
    <property type="project" value="TreeGrafter"/>
</dbReference>
<gene>
    <name evidence="13" type="ORF">AMON00008_LOCUS64743</name>
</gene>
<evidence type="ECO:0000256" key="8">
    <source>
        <dbReference type="ARBA" id="ARBA00023034"/>
    </source>
</evidence>
<evidence type="ECO:0000256" key="1">
    <source>
        <dbReference type="ARBA" id="ARBA00004323"/>
    </source>
</evidence>
<evidence type="ECO:0000313" key="13">
    <source>
        <dbReference type="EMBL" id="CAE4669052.1"/>
    </source>
</evidence>
<evidence type="ECO:0000256" key="11">
    <source>
        <dbReference type="SAM" id="MobiDB-lite"/>
    </source>
</evidence>
<keyword evidence="4" id="KW-0808">Transferase</keyword>
<dbReference type="Gene3D" id="3.90.1480.20">
    <property type="entry name" value="Glycosyl transferase family 29"/>
    <property type="match status" value="1"/>
</dbReference>
<evidence type="ECO:0000256" key="5">
    <source>
        <dbReference type="ARBA" id="ARBA00022692"/>
    </source>
</evidence>
<dbReference type="InterPro" id="IPR001675">
    <property type="entry name" value="Glyco_trans_29"/>
</dbReference>
<organism evidence="13">
    <name type="scientific">Alexandrium monilatum</name>
    <dbReference type="NCBI Taxonomy" id="311494"/>
    <lineage>
        <taxon>Eukaryota</taxon>
        <taxon>Sar</taxon>
        <taxon>Alveolata</taxon>
        <taxon>Dinophyceae</taxon>
        <taxon>Gonyaulacales</taxon>
        <taxon>Pyrocystaceae</taxon>
        <taxon>Alexandrium</taxon>
    </lineage>
</organism>
<dbReference type="Pfam" id="PF00777">
    <property type="entry name" value="Glyco_transf_29"/>
    <property type="match status" value="1"/>
</dbReference>
<sequence length="373" mass="41329">MQNYSPWAWCLEPVFTFSVAISIIWLAKPWTLPSPLHVARSSACETPTLPNQALTPPKQTLTHPNQTLTPPSRPDSQKICSHRLRDGCDFLTQRYCDSRSTPLGQFKGKLAYCMGVRAGGERVSCALVGSSRHLLSAAEGERIDAHDVVIRMNSAPDGSGRENGWLAPCVGNRTTVRFMNQFGLLPASAQPEPCRHLIKPWVNCLPLNCYVNFDECSRSCDTRRSVLCKPGNPQVRRPWKEMELLADTLHPSVAQRILSNGTGPPYRTTGFIAFTYAIGNCDHVTVYGFGAACDGRIGVRYYKGGFPIVLDHAYDRERKIIEDIARLGPSSGHLRRTPGWMRAATVDISRPPCLQSLSGRAWQLADDHCKQPG</sequence>
<evidence type="ECO:0000256" key="6">
    <source>
        <dbReference type="ARBA" id="ARBA00022968"/>
    </source>
</evidence>
<feature type="transmembrane region" description="Helical" evidence="12">
    <location>
        <begin position="6"/>
        <end position="27"/>
    </location>
</feature>
<evidence type="ECO:0000256" key="2">
    <source>
        <dbReference type="ARBA" id="ARBA00006003"/>
    </source>
</evidence>
<proteinExistence type="inferred from homology"/>
<keyword evidence="7 12" id="KW-1133">Transmembrane helix</keyword>
<feature type="compositionally biased region" description="Polar residues" evidence="11">
    <location>
        <begin position="47"/>
        <end position="70"/>
    </location>
</feature>
<dbReference type="PANTHER" id="PTHR46032">
    <property type="entry name" value="ALPHA-2,3-SIALYLTRANSFERASE ST3GAL I ISOFORM X1"/>
    <property type="match status" value="1"/>
</dbReference>
<keyword evidence="5 12" id="KW-0812">Transmembrane</keyword>
<keyword evidence="9 12" id="KW-0472">Membrane</keyword>
<comment type="similarity">
    <text evidence="2">Belongs to the glycosyltransferase 29 family.</text>
</comment>
<dbReference type="GO" id="GO:0000139">
    <property type="term" value="C:Golgi membrane"/>
    <property type="evidence" value="ECO:0007669"/>
    <property type="project" value="UniProtKB-SubCell"/>
</dbReference>
<evidence type="ECO:0000256" key="3">
    <source>
        <dbReference type="ARBA" id="ARBA00022676"/>
    </source>
</evidence>
<keyword evidence="6" id="KW-0735">Signal-anchor</keyword>
<feature type="region of interest" description="Disordered" evidence="11">
    <location>
        <begin position="47"/>
        <end position="78"/>
    </location>
</feature>
<dbReference type="InterPro" id="IPR038578">
    <property type="entry name" value="GT29-like_sf"/>
</dbReference>
<dbReference type="GO" id="GO:0003836">
    <property type="term" value="F:beta-galactoside (CMP) alpha-2,3-sialyltransferase activity"/>
    <property type="evidence" value="ECO:0007669"/>
    <property type="project" value="TreeGrafter"/>
</dbReference>
<keyword evidence="8" id="KW-0333">Golgi apparatus</keyword>
<name>A0A7S4T8L7_9DINO</name>
<evidence type="ECO:0000256" key="7">
    <source>
        <dbReference type="ARBA" id="ARBA00022989"/>
    </source>
</evidence>
<dbReference type="InterPro" id="IPR051757">
    <property type="entry name" value="Beta-gal_alpha2-3_sialyltrans"/>
</dbReference>
<protein>
    <submittedName>
        <fullName evidence="13">Uncharacterized protein</fullName>
    </submittedName>
</protein>
<evidence type="ECO:0000256" key="4">
    <source>
        <dbReference type="ARBA" id="ARBA00022679"/>
    </source>
</evidence>
<evidence type="ECO:0000256" key="12">
    <source>
        <dbReference type="SAM" id="Phobius"/>
    </source>
</evidence>
<evidence type="ECO:0000256" key="10">
    <source>
        <dbReference type="ARBA" id="ARBA00023180"/>
    </source>
</evidence>
<reference evidence="13" key="1">
    <citation type="submission" date="2021-01" db="EMBL/GenBank/DDBJ databases">
        <authorList>
            <person name="Corre E."/>
            <person name="Pelletier E."/>
            <person name="Niang G."/>
            <person name="Scheremetjew M."/>
            <person name="Finn R."/>
            <person name="Kale V."/>
            <person name="Holt S."/>
            <person name="Cochrane G."/>
            <person name="Meng A."/>
            <person name="Brown T."/>
            <person name="Cohen L."/>
        </authorList>
    </citation>
    <scope>NUCLEOTIDE SEQUENCE</scope>
    <source>
        <strain evidence="13">CCMP3105</strain>
    </source>
</reference>
<evidence type="ECO:0000256" key="9">
    <source>
        <dbReference type="ARBA" id="ARBA00023136"/>
    </source>
</evidence>
<dbReference type="PANTHER" id="PTHR46032:SF5">
    <property type="entry name" value="ST3 BETA-GALACTOSIDE ALPHA-2,3-SIALYLTRANSFERASE 8"/>
    <property type="match status" value="1"/>
</dbReference>
<keyword evidence="10" id="KW-0325">Glycoprotein</keyword>
<dbReference type="EMBL" id="HBNR01090219">
    <property type="protein sequence ID" value="CAE4669052.1"/>
    <property type="molecule type" value="Transcribed_RNA"/>
</dbReference>